<dbReference type="EMBL" id="CAJVCH010068944">
    <property type="protein sequence ID" value="CAG7720257.1"/>
    <property type="molecule type" value="Genomic_DNA"/>
</dbReference>
<evidence type="ECO:0000313" key="1">
    <source>
        <dbReference type="EMBL" id="CAG7720257.1"/>
    </source>
</evidence>
<protein>
    <submittedName>
        <fullName evidence="1">Uncharacterized protein</fullName>
    </submittedName>
</protein>
<name>A0A8J2NVU2_9HEXA</name>
<dbReference type="Proteomes" id="UP000708208">
    <property type="component" value="Unassembled WGS sequence"/>
</dbReference>
<keyword evidence="2" id="KW-1185">Reference proteome</keyword>
<proteinExistence type="predicted"/>
<sequence length="74" mass="8681">MTFYSKIGYKIKLYRIISIAGGEFIGKAKGKESEKTTELNHSHYVTTYHTYAHSNFISKWKSWMLLVRNWASCE</sequence>
<dbReference type="AlphaFoldDB" id="A0A8J2NVU2"/>
<gene>
    <name evidence="1" type="ORF">AFUS01_LOCUS9543</name>
</gene>
<accession>A0A8J2NVU2</accession>
<comment type="caution">
    <text evidence="1">The sequence shown here is derived from an EMBL/GenBank/DDBJ whole genome shotgun (WGS) entry which is preliminary data.</text>
</comment>
<reference evidence="1" key="1">
    <citation type="submission" date="2021-06" db="EMBL/GenBank/DDBJ databases">
        <authorList>
            <person name="Hodson N. C."/>
            <person name="Mongue J. A."/>
            <person name="Jaron S. K."/>
        </authorList>
    </citation>
    <scope>NUCLEOTIDE SEQUENCE</scope>
</reference>
<evidence type="ECO:0000313" key="2">
    <source>
        <dbReference type="Proteomes" id="UP000708208"/>
    </source>
</evidence>
<organism evidence="1 2">
    <name type="scientific">Allacma fusca</name>
    <dbReference type="NCBI Taxonomy" id="39272"/>
    <lineage>
        <taxon>Eukaryota</taxon>
        <taxon>Metazoa</taxon>
        <taxon>Ecdysozoa</taxon>
        <taxon>Arthropoda</taxon>
        <taxon>Hexapoda</taxon>
        <taxon>Collembola</taxon>
        <taxon>Symphypleona</taxon>
        <taxon>Sminthuridae</taxon>
        <taxon>Allacma</taxon>
    </lineage>
</organism>